<name>A0A6N2CEP6_SOLCI</name>
<reference evidence="1" key="1">
    <citation type="submission" date="2019-05" db="EMBL/GenBank/DDBJ databases">
        <title>The de novo reference genome and transcriptome assemblies of the wild tomato species Solanum chilense.</title>
        <authorList>
            <person name="Stam R."/>
            <person name="Nosenko T."/>
            <person name="Hoerger A.C."/>
            <person name="Stephan W."/>
            <person name="Seidel M.A."/>
            <person name="Kuhn J.M.M."/>
            <person name="Haberer G."/>
            <person name="Tellier A."/>
        </authorList>
    </citation>
    <scope>NUCLEOTIDE SEQUENCE</scope>
    <source>
        <tissue evidence="1">Mature leaves</tissue>
    </source>
</reference>
<organism evidence="1">
    <name type="scientific">Solanum chilense</name>
    <name type="common">Tomato</name>
    <name type="synonym">Lycopersicon chilense</name>
    <dbReference type="NCBI Taxonomy" id="4083"/>
    <lineage>
        <taxon>Eukaryota</taxon>
        <taxon>Viridiplantae</taxon>
        <taxon>Streptophyta</taxon>
        <taxon>Embryophyta</taxon>
        <taxon>Tracheophyta</taxon>
        <taxon>Spermatophyta</taxon>
        <taxon>Magnoliopsida</taxon>
        <taxon>eudicotyledons</taxon>
        <taxon>Gunneridae</taxon>
        <taxon>Pentapetalae</taxon>
        <taxon>asterids</taxon>
        <taxon>lamiids</taxon>
        <taxon>Solanales</taxon>
        <taxon>Solanaceae</taxon>
        <taxon>Solanoideae</taxon>
        <taxon>Solaneae</taxon>
        <taxon>Solanum</taxon>
        <taxon>Solanum subgen. Lycopersicon</taxon>
    </lineage>
</organism>
<proteinExistence type="predicted"/>
<evidence type="ECO:0000313" key="1">
    <source>
        <dbReference type="EMBL" id="TMX03232.1"/>
    </source>
</evidence>
<sequence length="122" mass="14183">CCHLGHPTQLTLFTSWKMNMVLFIDPQRFQVEFLVLKSTARLAFLVPECRPQRCDRFEEVETGESDDDYEVFTPPSDVDRIGRVLYENEDDCIEMSMKEVKDCISHKEGLIVEGIEIRPRIG</sequence>
<dbReference type="Pfam" id="PF14299">
    <property type="entry name" value="PP2"/>
    <property type="match status" value="1"/>
</dbReference>
<protein>
    <submittedName>
        <fullName evidence="1">Uncharacterized protein</fullName>
    </submittedName>
</protein>
<dbReference type="AlphaFoldDB" id="A0A6N2CEP6"/>
<feature type="non-terminal residue" evidence="1">
    <location>
        <position position="1"/>
    </location>
</feature>
<dbReference type="EMBL" id="RXGB01000466">
    <property type="protein sequence ID" value="TMX03232.1"/>
    <property type="molecule type" value="Genomic_DNA"/>
</dbReference>
<gene>
    <name evidence="1" type="ORF">EJD97_017518</name>
</gene>
<accession>A0A6N2CEP6</accession>
<comment type="caution">
    <text evidence="1">The sequence shown here is derived from an EMBL/GenBank/DDBJ whole genome shotgun (WGS) entry which is preliminary data.</text>
</comment>
<dbReference type="InterPro" id="IPR025886">
    <property type="entry name" value="PP2-like"/>
</dbReference>